<organism evidence="1 2">
    <name type="scientific">Sphingobium fuliginis ATCC 27551</name>
    <dbReference type="NCBI Taxonomy" id="1208342"/>
    <lineage>
        <taxon>Bacteria</taxon>
        <taxon>Pseudomonadati</taxon>
        <taxon>Pseudomonadota</taxon>
        <taxon>Alphaproteobacteria</taxon>
        <taxon>Sphingomonadales</taxon>
        <taxon>Sphingomonadaceae</taxon>
        <taxon>Sphingobium</taxon>
    </lineage>
</organism>
<evidence type="ECO:0000313" key="2">
    <source>
        <dbReference type="Proteomes" id="UP000311469"/>
    </source>
</evidence>
<dbReference type="EMBL" id="CP041016">
    <property type="protein sequence ID" value="QDC37107.1"/>
    <property type="molecule type" value="Genomic_DNA"/>
</dbReference>
<protein>
    <submittedName>
        <fullName evidence="1">Uncharacterized protein</fullName>
    </submittedName>
</protein>
<reference evidence="1 2" key="1">
    <citation type="submission" date="2019-06" db="EMBL/GenBank/DDBJ databases">
        <title>Genome organization and adaptive potential of archetypical organophosphate degarding Sphingobium fuliginis ATCC 27551.</title>
        <authorList>
            <person name="Sarwar A."/>
            <person name="Parthasarathy S."/>
            <person name="Singh C."/>
            <person name="Siddavattam D."/>
        </authorList>
    </citation>
    <scope>NUCLEOTIDE SEQUENCE [LARGE SCALE GENOMIC DNA]</scope>
    <source>
        <strain evidence="1 2">ATCC 27551</strain>
    </source>
</reference>
<dbReference type="RefSeq" id="WP_140041948.1">
    <property type="nucleotide sequence ID" value="NZ_CP041016.1"/>
</dbReference>
<name>A0A5B8CGH5_SPHSA</name>
<gene>
    <name evidence="1" type="ORF">FIL70_07595</name>
</gene>
<dbReference type="AlphaFoldDB" id="A0A5B8CGH5"/>
<dbReference type="Proteomes" id="UP000311469">
    <property type="component" value="Chromosome cSF1"/>
</dbReference>
<proteinExistence type="predicted"/>
<sequence>MTFATYEGSRESGGPIQLYRFTYGTEASEFFAYTDHTQEVTVDHGGIIGMVAYQPVPVERDEIVSNGTLDRSSMKLGLDVSTELAELFRVYPPTMSCS</sequence>
<dbReference type="KEGG" id="sufl:FIL70_07595"/>
<evidence type="ECO:0000313" key="1">
    <source>
        <dbReference type="EMBL" id="QDC37107.1"/>
    </source>
</evidence>
<accession>A0A5B8CGH5</accession>